<evidence type="ECO:0000259" key="2">
    <source>
        <dbReference type="Pfam" id="PF13966"/>
    </source>
</evidence>
<dbReference type="InterPro" id="IPR012337">
    <property type="entry name" value="RNaseH-like_sf"/>
</dbReference>
<dbReference type="PANTHER" id="PTHR47074">
    <property type="entry name" value="BNAC02G40300D PROTEIN"/>
    <property type="match status" value="1"/>
</dbReference>
<dbReference type="AlphaFoldDB" id="A0AA39VP57"/>
<dbReference type="InterPro" id="IPR026960">
    <property type="entry name" value="RVT-Znf"/>
</dbReference>
<dbReference type="InterPro" id="IPR002156">
    <property type="entry name" value="RNaseH_domain"/>
</dbReference>
<comment type="caution">
    <text evidence="3">The sequence shown here is derived from an EMBL/GenBank/DDBJ whole genome shotgun (WGS) entry which is preliminary data.</text>
</comment>
<dbReference type="GO" id="GO:0004523">
    <property type="term" value="F:RNA-DNA hybrid ribonuclease activity"/>
    <property type="evidence" value="ECO:0007669"/>
    <property type="project" value="InterPro"/>
</dbReference>
<evidence type="ECO:0000313" key="4">
    <source>
        <dbReference type="Proteomes" id="UP001168877"/>
    </source>
</evidence>
<feature type="domain" description="Reverse transcriptase zinc-binding" evidence="2">
    <location>
        <begin position="17"/>
        <end position="107"/>
    </location>
</feature>
<evidence type="ECO:0000313" key="3">
    <source>
        <dbReference type="EMBL" id="KAK0587875.1"/>
    </source>
</evidence>
<dbReference type="Proteomes" id="UP001168877">
    <property type="component" value="Unassembled WGS sequence"/>
</dbReference>
<reference evidence="3" key="1">
    <citation type="journal article" date="2022" name="Plant J.">
        <title>Strategies of tolerance reflected in two North American maple genomes.</title>
        <authorList>
            <person name="McEvoy S.L."/>
            <person name="Sezen U.U."/>
            <person name="Trouern-Trend A."/>
            <person name="McMahon S.M."/>
            <person name="Schaberg P.G."/>
            <person name="Yang J."/>
            <person name="Wegrzyn J.L."/>
            <person name="Swenson N.G."/>
        </authorList>
    </citation>
    <scope>NUCLEOTIDE SEQUENCE</scope>
    <source>
        <strain evidence="3">NS2018</strain>
    </source>
</reference>
<feature type="domain" description="RNase H type-1" evidence="1">
    <location>
        <begin position="213"/>
        <end position="291"/>
    </location>
</feature>
<organism evidence="3 4">
    <name type="scientific">Acer saccharum</name>
    <name type="common">Sugar maple</name>
    <dbReference type="NCBI Taxonomy" id="4024"/>
    <lineage>
        <taxon>Eukaryota</taxon>
        <taxon>Viridiplantae</taxon>
        <taxon>Streptophyta</taxon>
        <taxon>Embryophyta</taxon>
        <taxon>Tracheophyta</taxon>
        <taxon>Spermatophyta</taxon>
        <taxon>Magnoliopsida</taxon>
        <taxon>eudicotyledons</taxon>
        <taxon>Gunneridae</taxon>
        <taxon>Pentapetalae</taxon>
        <taxon>rosids</taxon>
        <taxon>malvids</taxon>
        <taxon>Sapindales</taxon>
        <taxon>Sapindaceae</taxon>
        <taxon>Hippocastanoideae</taxon>
        <taxon>Acereae</taxon>
        <taxon>Acer</taxon>
    </lineage>
</organism>
<dbReference type="Pfam" id="PF13456">
    <property type="entry name" value="RVT_3"/>
    <property type="match status" value="1"/>
</dbReference>
<evidence type="ECO:0000259" key="1">
    <source>
        <dbReference type="Pfam" id="PF13456"/>
    </source>
</evidence>
<keyword evidence="4" id="KW-1185">Reference proteome</keyword>
<gene>
    <name evidence="3" type="ORF">LWI29_030314</name>
</gene>
<protein>
    <recommendedName>
        <fullName evidence="5">Reverse transcriptase zinc-binding domain-containing protein</fullName>
    </recommendedName>
</protein>
<dbReference type="Pfam" id="PF13966">
    <property type="entry name" value="zf-RVT"/>
    <property type="match status" value="1"/>
</dbReference>
<dbReference type="GO" id="GO:0003676">
    <property type="term" value="F:nucleic acid binding"/>
    <property type="evidence" value="ECO:0007669"/>
    <property type="project" value="InterPro"/>
</dbReference>
<sequence length="294" mass="33217">MELDDSILWHYEVLGSFSVKSSYRLVRYSTMASCSSGLSQLVSWWKWFWKISLLPKLKIFVWKACNNWFPTRVNLVSHGMKLNSLCPICNQKEETSLHALWGCSALKGVRSFSGLTVPGHVLDRLSFLEFCWLCKETKKVDFDLICVVWWRVWFRRNQLLFSNTIMPMDGIVDWAVNFLANFKEARGVEQCERAGQTKDIRWKTPTAGCVKINLDAALSVAKGVSGVGVVVRDWKGEVLASCCQRFEVCFPPLIAEVVAVLTGMRLALQLGLFPAMVESNALAVVELISAKFCS</sequence>
<dbReference type="InterPro" id="IPR052929">
    <property type="entry name" value="RNase_H-like_EbsB-rel"/>
</dbReference>
<reference evidence="3" key="2">
    <citation type="submission" date="2023-06" db="EMBL/GenBank/DDBJ databases">
        <authorList>
            <person name="Swenson N.G."/>
            <person name="Wegrzyn J.L."/>
            <person name="Mcevoy S.L."/>
        </authorList>
    </citation>
    <scope>NUCLEOTIDE SEQUENCE</scope>
    <source>
        <strain evidence="3">NS2018</strain>
        <tissue evidence="3">Leaf</tissue>
    </source>
</reference>
<name>A0AA39VP57_ACESA</name>
<dbReference type="EMBL" id="JAUESC010000382">
    <property type="protein sequence ID" value="KAK0587875.1"/>
    <property type="molecule type" value="Genomic_DNA"/>
</dbReference>
<dbReference type="PANTHER" id="PTHR47074:SF48">
    <property type="entry name" value="POLYNUCLEOTIDYL TRANSFERASE, RIBONUCLEASE H-LIKE SUPERFAMILY PROTEIN"/>
    <property type="match status" value="1"/>
</dbReference>
<dbReference type="SUPFAM" id="SSF53098">
    <property type="entry name" value="Ribonuclease H-like"/>
    <property type="match status" value="1"/>
</dbReference>
<evidence type="ECO:0008006" key="5">
    <source>
        <dbReference type="Google" id="ProtNLM"/>
    </source>
</evidence>
<accession>A0AA39VP57</accession>
<proteinExistence type="predicted"/>